<dbReference type="Proteomes" id="UP000654075">
    <property type="component" value="Unassembled WGS sequence"/>
</dbReference>
<feature type="region of interest" description="Disordered" evidence="1">
    <location>
        <begin position="139"/>
        <end position="247"/>
    </location>
</feature>
<feature type="compositionally biased region" description="Gly residues" evidence="1">
    <location>
        <begin position="228"/>
        <end position="239"/>
    </location>
</feature>
<evidence type="ECO:0000313" key="2">
    <source>
        <dbReference type="EMBL" id="CAE8604758.1"/>
    </source>
</evidence>
<protein>
    <submittedName>
        <fullName evidence="2">Uncharacterized protein</fullName>
    </submittedName>
</protein>
<evidence type="ECO:0000256" key="1">
    <source>
        <dbReference type="SAM" id="MobiDB-lite"/>
    </source>
</evidence>
<organism evidence="2 4">
    <name type="scientific">Polarella glacialis</name>
    <name type="common">Dinoflagellate</name>
    <dbReference type="NCBI Taxonomy" id="89957"/>
    <lineage>
        <taxon>Eukaryota</taxon>
        <taxon>Sar</taxon>
        <taxon>Alveolata</taxon>
        <taxon>Dinophyceae</taxon>
        <taxon>Suessiales</taxon>
        <taxon>Suessiaceae</taxon>
        <taxon>Polarella</taxon>
    </lineage>
</organism>
<accession>A0A813F3P1</accession>
<dbReference type="AlphaFoldDB" id="A0A813F3P1"/>
<dbReference type="EMBL" id="CAJNNW010001019">
    <property type="protein sequence ID" value="CAE8633780.1"/>
    <property type="molecule type" value="Genomic_DNA"/>
</dbReference>
<keyword evidence="4" id="KW-1185">Reference proteome</keyword>
<reference evidence="2" key="1">
    <citation type="submission" date="2021-02" db="EMBL/GenBank/DDBJ databases">
        <authorList>
            <person name="Dougan E. K."/>
            <person name="Rhodes N."/>
            <person name="Thang M."/>
            <person name="Chan C."/>
        </authorList>
    </citation>
    <scope>NUCLEOTIDE SEQUENCE</scope>
</reference>
<evidence type="ECO:0000313" key="4">
    <source>
        <dbReference type="Proteomes" id="UP000654075"/>
    </source>
</evidence>
<sequence length="335" mass="35900">MFAVLRIRFQGVDMETSLRADEYEQQDILMPAVATFLMTCHALMPGAHLNESCSSLRKLRAVAESRKHPGREGERGDSAEFGTCREEAELRIRDLPSVQDRAFTRTPSPTPNPFRVRDTEQHTIFKHSALAILSQVTEELEQGAGPGGGGDGDGDGDQRRCSAPQALIPVAPKKKARFTFTRRSPQDQRSGAASSAEHGVVDEMEPASGSFSSSVPRQGGPIPSLGSTGPGGGGGGGGSCTAPQVPSSSGVSSPLVFPFHASSRRTESSRLKKALIEGQVYQAQGKQWVAGEKVEEVRLSAPLPPATAPGEARSYFRRLLPSSANYSARWQPLEF</sequence>
<comment type="caution">
    <text evidence="2">The sequence shown here is derived from an EMBL/GenBank/DDBJ whole genome shotgun (WGS) entry which is preliminary data.</text>
</comment>
<dbReference type="EMBL" id="CAJNNV010016898">
    <property type="protein sequence ID" value="CAE8604758.1"/>
    <property type="molecule type" value="Genomic_DNA"/>
</dbReference>
<proteinExistence type="predicted"/>
<name>A0A813F3P1_POLGL</name>
<evidence type="ECO:0000313" key="3">
    <source>
        <dbReference type="EMBL" id="CAE8633780.1"/>
    </source>
</evidence>
<gene>
    <name evidence="2" type="ORF">PGLA1383_LOCUS22904</name>
    <name evidence="3" type="ORF">PGLA2088_LOCUS1345</name>
</gene>
<feature type="compositionally biased region" description="Polar residues" evidence="1">
    <location>
        <begin position="181"/>
        <end position="193"/>
    </location>
</feature>
<dbReference type="Proteomes" id="UP000626109">
    <property type="component" value="Unassembled WGS sequence"/>
</dbReference>